<evidence type="ECO:0000256" key="3">
    <source>
        <dbReference type="ARBA" id="ARBA00022777"/>
    </source>
</evidence>
<evidence type="ECO:0000256" key="4">
    <source>
        <dbReference type="ARBA" id="ARBA00022840"/>
    </source>
</evidence>
<evidence type="ECO:0000256" key="2">
    <source>
        <dbReference type="ARBA" id="ARBA00022741"/>
    </source>
</evidence>
<evidence type="ECO:0000256" key="1">
    <source>
        <dbReference type="ARBA" id="ARBA00022679"/>
    </source>
</evidence>
<feature type="domain" description="PurM-like N-terminal" evidence="6">
    <location>
        <begin position="55"/>
        <end position="162"/>
    </location>
</feature>
<protein>
    <submittedName>
        <fullName evidence="8">Selenide water dikinase</fullName>
    </submittedName>
</protein>
<organism evidence="8 9">
    <name type="scientific">Blastocystis sp. subtype 1 (strain ATCC 50177 / NandII)</name>
    <dbReference type="NCBI Taxonomy" id="478820"/>
    <lineage>
        <taxon>Eukaryota</taxon>
        <taxon>Sar</taxon>
        <taxon>Stramenopiles</taxon>
        <taxon>Bigyra</taxon>
        <taxon>Opalozoa</taxon>
        <taxon>Opalinata</taxon>
        <taxon>Blastocystidae</taxon>
        <taxon>Blastocystis</taxon>
    </lineage>
</organism>
<dbReference type="STRING" id="478820.A0A196S4P0"/>
<dbReference type="EMBL" id="LXWW01000566">
    <property type="protein sequence ID" value="OAO12068.1"/>
    <property type="molecule type" value="Genomic_DNA"/>
</dbReference>
<dbReference type="InterPro" id="IPR004536">
    <property type="entry name" value="SPS/SelD"/>
</dbReference>
<dbReference type="NCBIfam" id="TIGR00476">
    <property type="entry name" value="selD"/>
    <property type="match status" value="1"/>
</dbReference>
<sequence>MFIDRRSYGLWDPRDHGLPEDFYLTNYTKVPQAKLLEYLKGVGTSIKENETPGLDCAVVKTKFPGIYSISTTDFFYPSIDDPYMQGKIAACNVLSDMYAMGVTDVDTLLMILGVSVDMDPVAMDYVTKELIRGFNDQARVAVTNVTGGQTVRNPWPMIGGCATSTCREGEDFLRPVYGKEGDVLVLTKPLGTQLAVNMFEWMRTAAKFNRVKGVITVDEIVAAYKMAMTSMSYLNLDAARLMWKYDAHGCTDVTGFGMLGHSNNLAQEQEAEVDLVVDTLPIIKGMIKVERHLNNNWNLFKGRSAETSGGLLIMMTPENAAKYIQEYKAVSGHDAWVVGKVVKGSRQGRVVEEPTLIEVESW</sequence>
<dbReference type="Gene3D" id="3.90.650.10">
    <property type="entry name" value="PurM-like C-terminal domain"/>
    <property type="match status" value="1"/>
</dbReference>
<keyword evidence="9" id="KW-1185">Reference proteome</keyword>
<dbReference type="SUPFAM" id="SSF56042">
    <property type="entry name" value="PurM C-terminal domain-like"/>
    <property type="match status" value="1"/>
</dbReference>
<dbReference type="PANTHER" id="PTHR10256">
    <property type="entry name" value="SELENIDE, WATER DIKINASE"/>
    <property type="match status" value="1"/>
</dbReference>
<dbReference type="SUPFAM" id="SSF55326">
    <property type="entry name" value="PurM N-terminal domain-like"/>
    <property type="match status" value="1"/>
</dbReference>
<dbReference type="AlphaFoldDB" id="A0A196S4P0"/>
<dbReference type="GO" id="GO:0016260">
    <property type="term" value="P:selenocysteine biosynthetic process"/>
    <property type="evidence" value="ECO:0007669"/>
    <property type="project" value="TreeGrafter"/>
</dbReference>
<reference evidence="8 9" key="1">
    <citation type="submission" date="2016-05" db="EMBL/GenBank/DDBJ databases">
        <title>Nuclear genome of Blastocystis sp. subtype 1 NandII.</title>
        <authorList>
            <person name="Gentekaki E."/>
            <person name="Curtis B."/>
            <person name="Stairs C."/>
            <person name="Eme L."/>
            <person name="Herman E."/>
            <person name="Klimes V."/>
            <person name="Arias M.C."/>
            <person name="Elias M."/>
            <person name="Hilliou F."/>
            <person name="Klute M."/>
            <person name="Malik S.-B."/>
            <person name="Pightling A."/>
            <person name="Rachubinski R."/>
            <person name="Salas D."/>
            <person name="Schlacht A."/>
            <person name="Suga H."/>
            <person name="Archibald J."/>
            <person name="Ball S.G."/>
            <person name="Clark G."/>
            <person name="Dacks J."/>
            <person name="Van Der Giezen M."/>
            <person name="Tsaousis A."/>
            <person name="Roger A."/>
        </authorList>
    </citation>
    <scope>NUCLEOTIDE SEQUENCE [LARGE SCALE GENOMIC DNA]</scope>
    <source>
        <strain evidence="9">ATCC 50177 / NandII</strain>
    </source>
</reference>
<evidence type="ECO:0000256" key="5">
    <source>
        <dbReference type="ARBA" id="ARBA00023266"/>
    </source>
</evidence>
<keyword evidence="5" id="KW-0711">Selenium</keyword>
<evidence type="ECO:0000313" key="9">
    <source>
        <dbReference type="Proteomes" id="UP000078348"/>
    </source>
</evidence>
<proteinExistence type="predicted"/>
<dbReference type="Gene3D" id="3.30.1330.10">
    <property type="entry name" value="PurM-like, N-terminal domain"/>
    <property type="match status" value="1"/>
</dbReference>
<dbReference type="GO" id="GO:0004756">
    <property type="term" value="F:selenide, water dikinase activity"/>
    <property type="evidence" value="ECO:0007669"/>
    <property type="project" value="TreeGrafter"/>
</dbReference>
<dbReference type="Pfam" id="PF02769">
    <property type="entry name" value="AIRS_C"/>
    <property type="match status" value="1"/>
</dbReference>
<gene>
    <name evidence="8" type="ORF">AV274_6282</name>
</gene>
<dbReference type="PIRSF" id="PIRSF036407">
    <property type="entry name" value="Selenphspht_syn"/>
    <property type="match status" value="1"/>
</dbReference>
<dbReference type="FunFam" id="3.90.650.10:FF:000010">
    <property type="entry name" value="Selenide, water dikinase"/>
    <property type="match status" value="1"/>
</dbReference>
<dbReference type="PANTHER" id="PTHR10256:SF0">
    <property type="entry name" value="INACTIVE SELENIDE, WATER DIKINASE-LIKE PROTEIN-RELATED"/>
    <property type="match status" value="1"/>
</dbReference>
<keyword evidence="2" id="KW-0547">Nucleotide-binding</keyword>
<evidence type="ECO:0000259" key="7">
    <source>
        <dbReference type="Pfam" id="PF02769"/>
    </source>
</evidence>
<keyword evidence="4" id="KW-0067">ATP-binding</keyword>
<evidence type="ECO:0000313" key="8">
    <source>
        <dbReference type="EMBL" id="OAO12068.1"/>
    </source>
</evidence>
<dbReference type="InterPro" id="IPR036921">
    <property type="entry name" value="PurM-like_N_sf"/>
</dbReference>
<dbReference type="InterPro" id="IPR010918">
    <property type="entry name" value="PurM-like_C_dom"/>
</dbReference>
<keyword evidence="3 8" id="KW-0418">Kinase</keyword>
<dbReference type="OrthoDB" id="409395at2759"/>
<dbReference type="Proteomes" id="UP000078348">
    <property type="component" value="Unassembled WGS sequence"/>
</dbReference>
<dbReference type="GO" id="GO:0005737">
    <property type="term" value="C:cytoplasm"/>
    <property type="evidence" value="ECO:0007669"/>
    <property type="project" value="TreeGrafter"/>
</dbReference>
<accession>A0A196S4P0</accession>
<keyword evidence="1" id="KW-0808">Transferase</keyword>
<comment type="caution">
    <text evidence="8">The sequence shown here is derived from an EMBL/GenBank/DDBJ whole genome shotgun (WGS) entry which is preliminary data.</text>
</comment>
<dbReference type="InterPro" id="IPR016188">
    <property type="entry name" value="PurM-like_N"/>
</dbReference>
<feature type="domain" description="PurM-like C-terminal" evidence="7">
    <location>
        <begin position="179"/>
        <end position="350"/>
    </location>
</feature>
<dbReference type="GO" id="GO:0005524">
    <property type="term" value="F:ATP binding"/>
    <property type="evidence" value="ECO:0007669"/>
    <property type="project" value="UniProtKB-KW"/>
</dbReference>
<dbReference type="Pfam" id="PF00586">
    <property type="entry name" value="AIRS"/>
    <property type="match status" value="1"/>
</dbReference>
<evidence type="ECO:0000259" key="6">
    <source>
        <dbReference type="Pfam" id="PF00586"/>
    </source>
</evidence>
<name>A0A196S4P0_BLAHN</name>
<dbReference type="InterPro" id="IPR036676">
    <property type="entry name" value="PurM-like_C_sf"/>
</dbReference>